<organism evidence="9 10">
    <name type="scientific">Naegleria lovaniensis</name>
    <name type="common">Amoeba</name>
    <dbReference type="NCBI Taxonomy" id="51637"/>
    <lineage>
        <taxon>Eukaryota</taxon>
        <taxon>Discoba</taxon>
        <taxon>Heterolobosea</taxon>
        <taxon>Tetramitia</taxon>
        <taxon>Eutetramitia</taxon>
        <taxon>Vahlkampfiidae</taxon>
        <taxon>Naegleria</taxon>
    </lineage>
</organism>
<keyword evidence="6" id="KW-0378">Hydrolase</keyword>
<dbReference type="GO" id="GO:0006364">
    <property type="term" value="P:rRNA processing"/>
    <property type="evidence" value="ECO:0007669"/>
    <property type="project" value="InterPro"/>
</dbReference>
<evidence type="ECO:0000256" key="1">
    <source>
        <dbReference type="ARBA" id="ARBA00001947"/>
    </source>
</evidence>
<dbReference type="PANTHER" id="PTHR46986:SF1">
    <property type="entry name" value="ENDORIBONUCLEASE YBEY, CHLOROPLASTIC"/>
    <property type="match status" value="1"/>
</dbReference>
<keyword evidence="7" id="KW-0862">Zinc</keyword>
<keyword evidence="10" id="KW-1185">Reference proteome</keyword>
<dbReference type="InterPro" id="IPR002036">
    <property type="entry name" value="YbeY"/>
</dbReference>
<dbReference type="NCBIfam" id="TIGR00043">
    <property type="entry name" value="rRNA maturation RNase YbeY"/>
    <property type="match status" value="1"/>
</dbReference>
<reference evidence="9 10" key="1">
    <citation type="journal article" date="2018" name="BMC Genomics">
        <title>The genome of Naegleria lovaniensis, the basis for a comparative approach to unravel pathogenicity factors of the human pathogenic amoeba N. fowleri.</title>
        <authorList>
            <person name="Liechti N."/>
            <person name="Schurch N."/>
            <person name="Bruggmann R."/>
            <person name="Wittwer M."/>
        </authorList>
    </citation>
    <scope>NUCLEOTIDE SEQUENCE [LARGE SCALE GENOMIC DNA]</scope>
    <source>
        <strain evidence="9 10">ATCC 30569</strain>
    </source>
</reference>
<comment type="cofactor">
    <cofactor evidence="1">
        <name>Zn(2+)</name>
        <dbReference type="ChEBI" id="CHEBI:29105"/>
    </cofactor>
</comment>
<feature type="region of interest" description="Disordered" evidence="8">
    <location>
        <begin position="23"/>
        <end position="50"/>
    </location>
</feature>
<gene>
    <name evidence="9" type="ORF">C9374_010192</name>
</gene>
<sequence>MSAKKSRQLVKLFQELGTSIDQALGKQSSKSSKKSLTSNEHKKPKPLTREQLIDKIQVSDKLKHCIFHPRKIQEFTYDILQHTSYPDYSLNIVFCGNKFITKLNEKDRRKKGPTDILSYPTYSPNLEHNFPLMDTDGNGPISKELAAVLANEHKLILEQEKYLGEIIISQPYVVNHCKEKNISLNHHMALLLTHGVLHLMGYDHEAKKDYIVMKAKEDEILAALQKERSPEEWANLNLLKDDVVKEDTWLLN</sequence>
<dbReference type="InterPro" id="IPR020549">
    <property type="entry name" value="YbeY_CS"/>
</dbReference>
<evidence type="ECO:0000256" key="2">
    <source>
        <dbReference type="ARBA" id="ARBA00010875"/>
    </source>
</evidence>
<dbReference type="InterPro" id="IPR023091">
    <property type="entry name" value="MetalPrtase_cat_dom_sf_prd"/>
</dbReference>
<dbReference type="RefSeq" id="XP_044544362.1">
    <property type="nucleotide sequence ID" value="XM_044685709.1"/>
</dbReference>
<evidence type="ECO:0000256" key="8">
    <source>
        <dbReference type="SAM" id="MobiDB-lite"/>
    </source>
</evidence>
<comment type="caution">
    <text evidence="9">The sequence shown here is derived from an EMBL/GenBank/DDBJ whole genome shotgun (WGS) entry which is preliminary data.</text>
</comment>
<dbReference type="AlphaFoldDB" id="A0AA88GHB3"/>
<accession>A0AA88GHB3</accession>
<dbReference type="HAMAP" id="MF_00009">
    <property type="entry name" value="Endoribonucl_YbeY"/>
    <property type="match status" value="1"/>
</dbReference>
<evidence type="ECO:0000313" key="10">
    <source>
        <dbReference type="Proteomes" id="UP000816034"/>
    </source>
</evidence>
<dbReference type="SUPFAM" id="SSF55486">
    <property type="entry name" value="Metalloproteases ('zincins'), catalytic domain"/>
    <property type="match status" value="1"/>
</dbReference>
<dbReference type="Gene3D" id="3.40.390.30">
    <property type="entry name" value="Metalloproteases ('zincins'), catalytic domain"/>
    <property type="match status" value="1"/>
</dbReference>
<dbReference type="Pfam" id="PF02130">
    <property type="entry name" value="YbeY"/>
    <property type="match status" value="1"/>
</dbReference>
<dbReference type="GO" id="GO:0004519">
    <property type="term" value="F:endonuclease activity"/>
    <property type="evidence" value="ECO:0007669"/>
    <property type="project" value="UniProtKB-KW"/>
</dbReference>
<dbReference type="Proteomes" id="UP000816034">
    <property type="component" value="Unassembled WGS sequence"/>
</dbReference>
<evidence type="ECO:0000313" key="9">
    <source>
        <dbReference type="EMBL" id="KAG2375188.1"/>
    </source>
</evidence>
<comment type="similarity">
    <text evidence="2">Belongs to the endoribonuclease YbeY family.</text>
</comment>
<evidence type="ECO:0000256" key="7">
    <source>
        <dbReference type="ARBA" id="ARBA00022833"/>
    </source>
</evidence>
<evidence type="ECO:0000256" key="3">
    <source>
        <dbReference type="ARBA" id="ARBA00022722"/>
    </source>
</evidence>
<evidence type="ECO:0000256" key="5">
    <source>
        <dbReference type="ARBA" id="ARBA00022759"/>
    </source>
</evidence>
<dbReference type="PANTHER" id="PTHR46986">
    <property type="entry name" value="ENDORIBONUCLEASE YBEY, CHLOROPLASTIC"/>
    <property type="match status" value="1"/>
</dbReference>
<keyword evidence="3" id="KW-0540">Nuclease</keyword>
<dbReference type="GO" id="GO:0046872">
    <property type="term" value="F:metal ion binding"/>
    <property type="evidence" value="ECO:0007669"/>
    <property type="project" value="UniProtKB-KW"/>
</dbReference>
<proteinExistence type="inferred from homology"/>
<keyword evidence="5" id="KW-0255">Endonuclease</keyword>
<dbReference type="EMBL" id="PYSW02000040">
    <property type="protein sequence ID" value="KAG2375188.1"/>
    <property type="molecule type" value="Genomic_DNA"/>
</dbReference>
<name>A0AA88GHB3_NAELO</name>
<dbReference type="GO" id="GO:0004222">
    <property type="term" value="F:metalloendopeptidase activity"/>
    <property type="evidence" value="ECO:0007669"/>
    <property type="project" value="InterPro"/>
</dbReference>
<dbReference type="PROSITE" id="PS01306">
    <property type="entry name" value="UPF0054"/>
    <property type="match status" value="1"/>
</dbReference>
<dbReference type="GeneID" id="68102646"/>
<evidence type="ECO:0000256" key="4">
    <source>
        <dbReference type="ARBA" id="ARBA00022723"/>
    </source>
</evidence>
<evidence type="ECO:0000256" key="6">
    <source>
        <dbReference type="ARBA" id="ARBA00022801"/>
    </source>
</evidence>
<protein>
    <submittedName>
        <fullName evidence="9">Uncharacterized protein</fullName>
    </submittedName>
</protein>
<keyword evidence="4" id="KW-0479">Metal-binding</keyword>